<keyword evidence="3" id="KW-0378">Hydrolase</keyword>
<evidence type="ECO:0000259" key="2">
    <source>
        <dbReference type="Pfam" id="PF00561"/>
    </source>
</evidence>
<name>A0ABT4C7R3_9ACTN</name>
<dbReference type="InterPro" id="IPR029058">
    <property type="entry name" value="AB_hydrolase_fold"/>
</dbReference>
<keyword evidence="4" id="KW-1185">Reference proteome</keyword>
<gene>
    <name evidence="3" type="ORF">NYO98_01815</name>
</gene>
<reference evidence="3" key="1">
    <citation type="submission" date="2022-08" db="EMBL/GenBank/DDBJ databases">
        <title>Genome sequencing of Nocardioides sp. STR2.</title>
        <authorList>
            <person name="So Y."/>
        </authorList>
    </citation>
    <scope>NUCLEOTIDE SEQUENCE</scope>
    <source>
        <strain evidence="3">STR2</strain>
    </source>
</reference>
<dbReference type="EMBL" id="JAPPUX010000001">
    <property type="protein sequence ID" value="MCY4724997.1"/>
    <property type="molecule type" value="Genomic_DNA"/>
</dbReference>
<feature type="region of interest" description="Disordered" evidence="1">
    <location>
        <begin position="357"/>
        <end position="392"/>
    </location>
</feature>
<sequence length="392" mass="42016">MDLIPKPDQVVAAAGNVAHTLLYGGLADLRPMPRTLIDDGELREVYHYRPVAGVAPNGDPVLLVTPLAAPALCYDLRRGCSLVEHLVTQGRPTYLLEYGQVSFRNRSLGMEHWVDEVLPEAIRTVHEHAGGRGVHLVGWSLGGIFTLLVAADQQDLPIASITVVGSPVDVTKVPLVAPVRPLLNLTQGKGVITRAYRVLGGVPTPLVNWAFTAASAQKVVTKPLAVLTHLDDTDYLAQMEAVTRFMNNMTAYPGRTFGQLYHRFVKGNALATGRMEIGDRTVDLAAISVPTLVFAGNTDGIAPFPAVRAVVPLLTGSPQVRFEVVPGGHLGMLTGRAARSTTWTVIDEWVDEWSRGPLPARRKATPKASAGTIGSNPTRRYGSAGSRALGGR</sequence>
<organism evidence="3 4">
    <name type="scientific">Nocardioides pini</name>
    <dbReference type="NCBI Taxonomy" id="2975053"/>
    <lineage>
        <taxon>Bacteria</taxon>
        <taxon>Bacillati</taxon>
        <taxon>Actinomycetota</taxon>
        <taxon>Actinomycetes</taxon>
        <taxon>Propionibacteriales</taxon>
        <taxon>Nocardioidaceae</taxon>
        <taxon>Nocardioides</taxon>
    </lineage>
</organism>
<dbReference type="InterPro" id="IPR051321">
    <property type="entry name" value="PHA/PHB_synthase"/>
</dbReference>
<dbReference type="SUPFAM" id="SSF53474">
    <property type="entry name" value="alpha/beta-Hydrolases"/>
    <property type="match status" value="1"/>
</dbReference>
<dbReference type="Gene3D" id="3.40.50.1820">
    <property type="entry name" value="alpha/beta hydrolase"/>
    <property type="match status" value="1"/>
</dbReference>
<protein>
    <submittedName>
        <fullName evidence="3">Alpha/beta fold hydrolase</fullName>
    </submittedName>
</protein>
<dbReference type="PANTHER" id="PTHR36837:SF2">
    <property type="entry name" value="POLY(3-HYDROXYALKANOATE) POLYMERASE SUBUNIT PHAC"/>
    <property type="match status" value="1"/>
</dbReference>
<dbReference type="Pfam" id="PF00561">
    <property type="entry name" value="Abhydrolase_1"/>
    <property type="match status" value="1"/>
</dbReference>
<dbReference type="GO" id="GO:0016787">
    <property type="term" value="F:hydrolase activity"/>
    <property type="evidence" value="ECO:0007669"/>
    <property type="project" value="UniProtKB-KW"/>
</dbReference>
<evidence type="ECO:0000313" key="4">
    <source>
        <dbReference type="Proteomes" id="UP001074726"/>
    </source>
</evidence>
<dbReference type="Proteomes" id="UP001074726">
    <property type="component" value="Unassembled WGS sequence"/>
</dbReference>
<accession>A0ABT4C7R3</accession>
<dbReference type="PANTHER" id="PTHR36837">
    <property type="entry name" value="POLY(3-HYDROXYALKANOATE) POLYMERASE SUBUNIT PHAC"/>
    <property type="match status" value="1"/>
</dbReference>
<evidence type="ECO:0000256" key="1">
    <source>
        <dbReference type="SAM" id="MobiDB-lite"/>
    </source>
</evidence>
<comment type="caution">
    <text evidence="3">The sequence shown here is derived from an EMBL/GenBank/DDBJ whole genome shotgun (WGS) entry which is preliminary data.</text>
</comment>
<dbReference type="RefSeq" id="WP_268109815.1">
    <property type="nucleotide sequence ID" value="NZ_JAPPUX010000001.1"/>
</dbReference>
<feature type="domain" description="AB hydrolase-1" evidence="2">
    <location>
        <begin position="111"/>
        <end position="334"/>
    </location>
</feature>
<evidence type="ECO:0000313" key="3">
    <source>
        <dbReference type="EMBL" id="MCY4724997.1"/>
    </source>
</evidence>
<proteinExistence type="predicted"/>
<dbReference type="InterPro" id="IPR000073">
    <property type="entry name" value="AB_hydrolase_1"/>
</dbReference>